<proteinExistence type="predicted"/>
<dbReference type="AlphaFoldDB" id="A0A6C0CIQ8"/>
<name>A0A6C0CIQ8_9ZZZZ</name>
<dbReference type="EMBL" id="MN739413">
    <property type="protein sequence ID" value="QHT03544.1"/>
    <property type="molecule type" value="Genomic_DNA"/>
</dbReference>
<reference evidence="1" key="1">
    <citation type="journal article" date="2020" name="Nature">
        <title>Giant virus diversity and host interactions through global metagenomics.</title>
        <authorList>
            <person name="Schulz F."/>
            <person name="Roux S."/>
            <person name="Paez-Espino D."/>
            <person name="Jungbluth S."/>
            <person name="Walsh D.A."/>
            <person name="Denef V.J."/>
            <person name="McMahon K.D."/>
            <person name="Konstantinidis K.T."/>
            <person name="Eloe-Fadrosh E.A."/>
            <person name="Kyrpides N.C."/>
            <person name="Woyke T."/>
        </authorList>
    </citation>
    <scope>NUCLEOTIDE SEQUENCE</scope>
    <source>
        <strain evidence="1">GVMAG-M-3300021079-18</strain>
    </source>
</reference>
<evidence type="ECO:0000313" key="1">
    <source>
        <dbReference type="EMBL" id="QHT03544.1"/>
    </source>
</evidence>
<sequence>MPSSSNLETLGITFDFDVLKNIFYYDENGPQAEIGDFGSILKMTIKFDLVPFTLNRDSRAKQVIERVTKYKKRGFKFVQ</sequence>
<accession>A0A6C0CIQ8</accession>
<protein>
    <submittedName>
        <fullName evidence="1">Uncharacterized protein</fullName>
    </submittedName>
</protein>
<organism evidence="1">
    <name type="scientific">viral metagenome</name>
    <dbReference type="NCBI Taxonomy" id="1070528"/>
    <lineage>
        <taxon>unclassified sequences</taxon>
        <taxon>metagenomes</taxon>
        <taxon>organismal metagenomes</taxon>
    </lineage>
</organism>